<evidence type="ECO:0000256" key="2">
    <source>
        <dbReference type="SAM" id="SignalP"/>
    </source>
</evidence>
<evidence type="ECO:0000313" key="3">
    <source>
        <dbReference type="EMBL" id="SLN24730.1"/>
    </source>
</evidence>
<dbReference type="InterPro" id="IPR010607">
    <property type="entry name" value="DUF1194"/>
</dbReference>
<evidence type="ECO:0000256" key="1">
    <source>
        <dbReference type="SAM" id="MobiDB-lite"/>
    </source>
</evidence>
<protein>
    <recommendedName>
        <fullName evidence="5">VWFA domain-containing protein</fullName>
    </recommendedName>
</protein>
<keyword evidence="4" id="KW-1185">Reference proteome</keyword>
<accession>A0A1Y5RWV7</accession>
<feature type="compositionally biased region" description="Polar residues" evidence="1">
    <location>
        <begin position="160"/>
        <end position="169"/>
    </location>
</feature>
<sequence>MQGRSMKSTRIASRLFALSCLLIQAAITKAGAPEPVAVELVLAVDTSISVNAGEYRLQMHGIANAFRSPEILDIISRQPGGVAVTLVHWSLGSLNHQAVGWHHLHDFATTTAFANLVETAPRQGAGRGTSIADAIYYSVKLIEGNTYEGKSRKIDISGDPRSNSGSPPQSARDIAVARNITVNGLTIPDGDRQLVDYYRAYVIGGPDAFVLTVGRDRDFTTAMRLKLERELNIFLSSNARRCGTAC</sequence>
<dbReference type="SUPFAM" id="SSF53300">
    <property type="entry name" value="vWA-like"/>
    <property type="match status" value="1"/>
</dbReference>
<organism evidence="3 4">
    <name type="scientific">Roseovarius litorisediminis</name>
    <dbReference type="NCBI Taxonomy" id="1312363"/>
    <lineage>
        <taxon>Bacteria</taxon>
        <taxon>Pseudomonadati</taxon>
        <taxon>Pseudomonadota</taxon>
        <taxon>Alphaproteobacteria</taxon>
        <taxon>Rhodobacterales</taxon>
        <taxon>Roseobacteraceae</taxon>
        <taxon>Roseovarius</taxon>
    </lineage>
</organism>
<dbReference type="OrthoDB" id="9792179at2"/>
<dbReference type="Proteomes" id="UP000193827">
    <property type="component" value="Unassembled WGS sequence"/>
</dbReference>
<dbReference type="AlphaFoldDB" id="A0A1Y5RWV7"/>
<proteinExistence type="predicted"/>
<evidence type="ECO:0000313" key="4">
    <source>
        <dbReference type="Proteomes" id="UP000193827"/>
    </source>
</evidence>
<reference evidence="3 4" key="1">
    <citation type="submission" date="2017-03" db="EMBL/GenBank/DDBJ databases">
        <authorList>
            <person name="Afonso C.L."/>
            <person name="Miller P.J."/>
            <person name="Scott M.A."/>
            <person name="Spackman E."/>
            <person name="Goraichik I."/>
            <person name="Dimitrov K.M."/>
            <person name="Suarez D.L."/>
            <person name="Swayne D.E."/>
        </authorList>
    </citation>
    <scope>NUCLEOTIDE SEQUENCE [LARGE SCALE GENOMIC DNA]</scope>
    <source>
        <strain evidence="3 4">CECT 8287</strain>
    </source>
</reference>
<gene>
    <name evidence="3" type="ORF">PEL8287_01140</name>
</gene>
<dbReference type="EMBL" id="FWFL01000002">
    <property type="protein sequence ID" value="SLN24730.1"/>
    <property type="molecule type" value="Genomic_DNA"/>
</dbReference>
<keyword evidence="2" id="KW-0732">Signal</keyword>
<feature type="chain" id="PRO_5012531640" description="VWFA domain-containing protein" evidence="2">
    <location>
        <begin position="26"/>
        <end position="246"/>
    </location>
</feature>
<evidence type="ECO:0008006" key="5">
    <source>
        <dbReference type="Google" id="ProtNLM"/>
    </source>
</evidence>
<dbReference type="Pfam" id="PF06707">
    <property type="entry name" value="DUF1194"/>
    <property type="match status" value="1"/>
</dbReference>
<feature type="signal peptide" evidence="2">
    <location>
        <begin position="1"/>
        <end position="25"/>
    </location>
</feature>
<dbReference type="InterPro" id="IPR036465">
    <property type="entry name" value="vWFA_dom_sf"/>
</dbReference>
<feature type="region of interest" description="Disordered" evidence="1">
    <location>
        <begin position="152"/>
        <end position="171"/>
    </location>
</feature>
<dbReference type="Gene3D" id="3.40.50.410">
    <property type="entry name" value="von Willebrand factor, type A domain"/>
    <property type="match status" value="1"/>
</dbReference>
<name>A0A1Y5RWV7_9RHOB</name>